<reference evidence="2 3" key="1">
    <citation type="submission" date="2020-07" db="EMBL/GenBank/DDBJ databases">
        <authorList>
            <person name="Maaloum M."/>
        </authorList>
    </citation>
    <scope>NUCLEOTIDE SEQUENCE [LARGE SCALE GENOMIC DNA]</scope>
    <source>
        <strain evidence="2 3">GCS-AN-3</strain>
    </source>
</reference>
<sequence>MTTRAATSPDACRSGTEPVDTTPPEPSGGPVPSHRLLQGRRAIEISHNGAVYRLQATKLGKLILTK</sequence>
<protein>
    <submittedName>
        <fullName evidence="2">Hemin uptake protein HemP</fullName>
    </submittedName>
</protein>
<name>A0A853IWE1_9BURK</name>
<keyword evidence="3" id="KW-1185">Reference proteome</keyword>
<evidence type="ECO:0000313" key="2">
    <source>
        <dbReference type="EMBL" id="NZA02581.1"/>
    </source>
</evidence>
<dbReference type="EMBL" id="JACCKX010000001">
    <property type="protein sequence ID" value="NZA02581.1"/>
    <property type="molecule type" value="Genomic_DNA"/>
</dbReference>
<evidence type="ECO:0000313" key="3">
    <source>
        <dbReference type="Proteomes" id="UP000589716"/>
    </source>
</evidence>
<feature type="region of interest" description="Disordered" evidence="1">
    <location>
        <begin position="1"/>
        <end position="34"/>
    </location>
</feature>
<gene>
    <name evidence="2" type="ORF">H0I39_13860</name>
</gene>
<dbReference type="Pfam" id="PF10636">
    <property type="entry name" value="hemP"/>
    <property type="match status" value="1"/>
</dbReference>
<dbReference type="InterPro" id="IPR019600">
    <property type="entry name" value="Hemin_uptake_protein_HemP"/>
</dbReference>
<dbReference type="RefSeq" id="WP_180551819.1">
    <property type="nucleotide sequence ID" value="NZ_DAIPTI010000010.1"/>
</dbReference>
<comment type="caution">
    <text evidence="2">The sequence shown here is derived from an EMBL/GenBank/DDBJ whole genome shotgun (WGS) entry which is preliminary data.</text>
</comment>
<proteinExistence type="predicted"/>
<accession>A0A853IWE1</accession>
<evidence type="ECO:0000256" key="1">
    <source>
        <dbReference type="SAM" id="MobiDB-lite"/>
    </source>
</evidence>
<organism evidence="2 3">
    <name type="scientific">Ottowia beijingensis</name>
    <dbReference type="NCBI Taxonomy" id="1207057"/>
    <lineage>
        <taxon>Bacteria</taxon>
        <taxon>Pseudomonadati</taxon>
        <taxon>Pseudomonadota</taxon>
        <taxon>Betaproteobacteria</taxon>
        <taxon>Burkholderiales</taxon>
        <taxon>Comamonadaceae</taxon>
        <taxon>Ottowia</taxon>
    </lineage>
</organism>
<dbReference type="AlphaFoldDB" id="A0A853IWE1"/>
<dbReference type="Gene3D" id="2.10.70.10">
    <property type="entry name" value="Complement Module, domain 1"/>
    <property type="match status" value="1"/>
</dbReference>
<dbReference type="Proteomes" id="UP000589716">
    <property type="component" value="Unassembled WGS sequence"/>
</dbReference>